<comment type="similarity">
    <text evidence="6">Belongs to the 2'-deoxynucleoside 5'-phosphate N-hydrolase 1 family.</text>
</comment>
<dbReference type="EC" id="3.2.2.-" evidence="6"/>
<feature type="binding site" description="in other chain" evidence="6">
    <location>
        <position position="593"/>
    </location>
    <ligand>
        <name>substrate</name>
        <note>ligand shared between homodimeric partners</note>
    </ligand>
</feature>
<dbReference type="Pfam" id="PF05014">
    <property type="entry name" value="Nuc_deoxyrib_tr"/>
    <property type="match status" value="1"/>
</dbReference>
<evidence type="ECO:0000256" key="5">
    <source>
        <dbReference type="ARBA" id="ARBA00047460"/>
    </source>
</evidence>
<dbReference type="PANTHER" id="PTHR15364">
    <property type="entry name" value="2'-DEOXYNUCLEOSIDE 5'-PHOSPHATE N-HYDROLASE 1"/>
    <property type="match status" value="1"/>
</dbReference>
<evidence type="ECO:0000256" key="6">
    <source>
        <dbReference type="HAMAP-Rule" id="MF_03036"/>
    </source>
</evidence>
<dbReference type="GO" id="GO:0070694">
    <property type="term" value="F:5-hydroxymethyl-dUMP N-hydrolase activity"/>
    <property type="evidence" value="ECO:0007669"/>
    <property type="project" value="InterPro"/>
</dbReference>
<dbReference type="EMBL" id="CACRXK020001652">
    <property type="protein sequence ID" value="CAB3990407.1"/>
    <property type="molecule type" value="Genomic_DNA"/>
</dbReference>
<comment type="caution">
    <text evidence="6">Lacks conserved residue(s) required for the propagation of feature annotation.</text>
</comment>
<dbReference type="InterPro" id="IPR001660">
    <property type="entry name" value="SAM"/>
</dbReference>
<dbReference type="Gene3D" id="3.40.50.450">
    <property type="match status" value="1"/>
</dbReference>
<name>A0A6S7GY38_PARCT</name>
<comment type="function">
    <text evidence="6">Catalyzes the cleavage of the N-glycosidic bond of deoxyribonucleoside 5'-monophosphates to yield deoxyribose 5-phosphate and a purine or pyrimidine base.</text>
</comment>
<dbReference type="SUPFAM" id="SSF52309">
    <property type="entry name" value="N-(deoxy)ribosyltransferase-like"/>
    <property type="match status" value="1"/>
</dbReference>
<feature type="compositionally biased region" description="Low complexity" evidence="7">
    <location>
        <begin position="234"/>
        <end position="247"/>
    </location>
</feature>
<dbReference type="InterPro" id="IPR007710">
    <property type="entry name" value="Nucleoside_deoxyribTrfase"/>
</dbReference>
<feature type="binding site" description="in other chain" evidence="6">
    <location>
        <position position="529"/>
    </location>
    <ligand>
        <name>substrate</name>
        <note>ligand shared between homodimeric partners</note>
    </ligand>
</feature>
<dbReference type="GO" id="GO:0006163">
    <property type="term" value="P:purine nucleotide metabolic process"/>
    <property type="evidence" value="ECO:0007669"/>
    <property type="project" value="UniProtKB-ARBA"/>
</dbReference>
<evidence type="ECO:0000313" key="8">
    <source>
        <dbReference type="EMBL" id="CAB3990407.1"/>
    </source>
</evidence>
<evidence type="ECO:0000313" key="9">
    <source>
        <dbReference type="Proteomes" id="UP001152795"/>
    </source>
</evidence>
<keyword evidence="3 6" id="KW-0546">Nucleotide metabolism</keyword>
<feature type="region of interest" description="Disordered" evidence="7">
    <location>
        <begin position="493"/>
        <end position="516"/>
    </location>
</feature>
<feature type="compositionally biased region" description="Low complexity" evidence="7">
    <location>
        <begin position="265"/>
        <end position="296"/>
    </location>
</feature>
<evidence type="ECO:0000256" key="2">
    <source>
        <dbReference type="ARBA" id="ARBA00022801"/>
    </source>
</evidence>
<evidence type="ECO:0000256" key="1">
    <source>
        <dbReference type="ARBA" id="ARBA00011407"/>
    </source>
</evidence>
<dbReference type="InterPro" id="IPR013761">
    <property type="entry name" value="SAM/pointed_sf"/>
</dbReference>
<dbReference type="FunFam" id="3.40.50.450:FF:000019">
    <property type="entry name" value="2'-deoxynucleoside 5'-phosphate N-hydrolase 1"/>
    <property type="match status" value="1"/>
</dbReference>
<accession>A0A6S7GY38</accession>
<dbReference type="Pfam" id="PF00536">
    <property type="entry name" value="SAM_1"/>
    <property type="match status" value="1"/>
</dbReference>
<comment type="subcellular location">
    <subcellularLocation>
        <location evidence="6">Cytoplasm</location>
    </subcellularLocation>
    <subcellularLocation>
        <location evidence="6">Nucleus</location>
    </subcellularLocation>
</comment>
<feature type="binding site" evidence="6">
    <location>
        <begin position="617"/>
        <end position="619"/>
    </location>
    <ligand>
        <name>substrate</name>
        <note>ligand shared between homodimeric partners</note>
    </ligand>
</feature>
<dbReference type="OrthoDB" id="5912862at2759"/>
<dbReference type="SUPFAM" id="SSF47769">
    <property type="entry name" value="SAM/Pointed domain"/>
    <property type="match status" value="1"/>
</dbReference>
<keyword evidence="6" id="KW-0539">Nucleus</keyword>
<dbReference type="HAMAP" id="MF_03036">
    <property type="entry name" value="Nuc_phosphate_hydrolase"/>
    <property type="match status" value="1"/>
</dbReference>
<dbReference type="InterPro" id="IPR028607">
    <property type="entry name" value="DNPH1"/>
</dbReference>
<dbReference type="Proteomes" id="UP001152795">
    <property type="component" value="Unassembled WGS sequence"/>
</dbReference>
<evidence type="ECO:0000256" key="4">
    <source>
        <dbReference type="ARBA" id="ARBA00023295"/>
    </source>
</evidence>
<comment type="caution">
    <text evidence="8">The sequence shown here is derived from an EMBL/GenBank/DDBJ whole genome shotgun (WGS) entry which is preliminary data.</text>
</comment>
<evidence type="ECO:0000256" key="7">
    <source>
        <dbReference type="SAM" id="MobiDB-lite"/>
    </source>
</evidence>
<dbReference type="GO" id="GO:0005737">
    <property type="term" value="C:cytoplasm"/>
    <property type="evidence" value="ECO:0007669"/>
    <property type="project" value="UniProtKB-SubCell"/>
</dbReference>
<dbReference type="GO" id="GO:0005634">
    <property type="term" value="C:nucleus"/>
    <property type="evidence" value="ECO:0007669"/>
    <property type="project" value="UniProtKB-SubCell"/>
</dbReference>
<dbReference type="PANTHER" id="PTHR15364:SF0">
    <property type="entry name" value="2'-DEOXYNUCLEOSIDE 5'-PHOSPHATE N-HYDROLASE 1"/>
    <property type="match status" value="1"/>
</dbReference>
<comment type="catalytic activity">
    <reaction evidence="6">
        <text>a purine 2'-deoxyribonucleoside 5'-phosphate + H2O = a purine nucleobase + 2-deoxy-D-ribose 5-phosphate</text>
        <dbReference type="Rhea" id="RHEA:51132"/>
        <dbReference type="ChEBI" id="CHEBI:15377"/>
        <dbReference type="ChEBI" id="CHEBI:26386"/>
        <dbReference type="ChEBI" id="CHEBI:62877"/>
        <dbReference type="ChEBI" id="CHEBI:142198"/>
    </reaction>
</comment>
<keyword evidence="4 6" id="KW-0326">Glycosidase</keyword>
<proteinExistence type="inferred from homology"/>
<dbReference type="GO" id="GO:0009116">
    <property type="term" value="P:nucleoside metabolic process"/>
    <property type="evidence" value="ECO:0007669"/>
    <property type="project" value="UniProtKB-UniRule"/>
</dbReference>
<dbReference type="GO" id="GO:0042802">
    <property type="term" value="F:identical protein binding"/>
    <property type="evidence" value="ECO:0007669"/>
    <property type="project" value="UniProtKB-ARBA"/>
</dbReference>
<feature type="region of interest" description="Disordered" evidence="7">
    <location>
        <begin position="220"/>
        <end position="296"/>
    </location>
</feature>
<keyword evidence="6" id="KW-0963">Cytoplasm</keyword>
<comment type="subunit">
    <text evidence="1 6">Monomer and homodimer.</text>
</comment>
<dbReference type="AlphaFoldDB" id="A0A6S7GY38"/>
<dbReference type="InterPro" id="IPR051239">
    <property type="entry name" value="2'-dNMP_N-hydrolase"/>
</dbReference>
<organism evidence="8 9">
    <name type="scientific">Paramuricea clavata</name>
    <name type="common">Red gorgonian</name>
    <name type="synonym">Violescent sea-whip</name>
    <dbReference type="NCBI Taxonomy" id="317549"/>
    <lineage>
        <taxon>Eukaryota</taxon>
        <taxon>Metazoa</taxon>
        <taxon>Cnidaria</taxon>
        <taxon>Anthozoa</taxon>
        <taxon>Octocorallia</taxon>
        <taxon>Malacalcyonacea</taxon>
        <taxon>Plexauridae</taxon>
        <taxon>Paramuricea</taxon>
    </lineage>
</organism>
<feature type="region of interest" description="Disordered" evidence="7">
    <location>
        <begin position="315"/>
        <end position="381"/>
    </location>
</feature>
<gene>
    <name evidence="8" type="ORF">PACLA_8A079184</name>
</gene>
<comment type="catalytic activity">
    <reaction evidence="5">
        <text>5-hydroxymethyl-dUMP + H2O = 5-hydroxymethyluracil + 2-deoxy-D-ribose 5-phosphate</text>
        <dbReference type="Rhea" id="RHEA:77099"/>
        <dbReference type="ChEBI" id="CHEBI:15377"/>
        <dbReference type="ChEBI" id="CHEBI:16964"/>
        <dbReference type="ChEBI" id="CHEBI:62877"/>
        <dbReference type="ChEBI" id="CHEBI:90409"/>
    </reaction>
    <physiologicalReaction direction="left-to-right" evidence="5">
        <dbReference type="Rhea" id="RHEA:77100"/>
    </physiologicalReaction>
</comment>
<comment type="catalytic activity">
    <reaction evidence="6">
        <text>a pyrimidine 2'-deoxyribonucleoside 5'-phosphate + H2O = a pyrimidine nucleobase + 2-deoxy-D-ribose 5-phosphate</text>
        <dbReference type="Rhea" id="RHEA:57852"/>
        <dbReference type="ChEBI" id="CHEBI:15377"/>
        <dbReference type="ChEBI" id="CHEBI:26432"/>
        <dbReference type="ChEBI" id="CHEBI:62877"/>
        <dbReference type="ChEBI" id="CHEBI:142209"/>
    </reaction>
</comment>
<dbReference type="GO" id="GO:0009159">
    <property type="term" value="P:deoxyribonucleoside monophosphate catabolic process"/>
    <property type="evidence" value="ECO:0007669"/>
    <property type="project" value="InterPro"/>
</dbReference>
<dbReference type="Gene3D" id="1.10.150.50">
    <property type="entry name" value="Transcription Factor, Ets-1"/>
    <property type="match status" value="1"/>
</dbReference>
<keyword evidence="2 6" id="KW-0378">Hydrolase</keyword>
<feature type="compositionally biased region" description="Polar residues" evidence="7">
    <location>
        <begin position="224"/>
        <end position="233"/>
    </location>
</feature>
<keyword evidence="9" id="KW-1185">Reference proteome</keyword>
<dbReference type="PROSITE" id="PS50105">
    <property type="entry name" value="SAM_DOMAIN"/>
    <property type="match status" value="1"/>
</dbReference>
<evidence type="ECO:0000256" key="3">
    <source>
        <dbReference type="ARBA" id="ARBA00023080"/>
    </source>
</evidence>
<feature type="compositionally biased region" description="Low complexity" evidence="7">
    <location>
        <begin position="327"/>
        <end position="343"/>
    </location>
</feature>
<protein>
    <recommendedName>
        <fullName evidence="6">Putative 2'-deoxynucleoside 5'-phosphate N-hydrolase 1</fullName>
        <ecNumber evidence="6">3.2.2.-</ecNumber>
    </recommendedName>
</protein>
<sequence length="653" mass="72096">MSGAIERTEVPRKVLFAHEIKIKKLGRLDFSIYPFEQPKMKHMVSVKKSKLKTFFSEFWLQLQVGESKQGSSSSDYKRAVLKIRVVLLRINFQTMELQVCQYEPPTMVDRPIKIEREEDDDSCENSETEIPCVSTVPLPADKNTGSYYYPSQAVVAPRTPMYTTVGKMAQKRKTVQALVQAALMTADEPILFEETIWCNNAKIVLIDTKTKQVIAREHLRKDNSATTAPQASKTTDSTTTVGGTRDTPGQPTGISKPYSERHKTGSTTTQSETGETSLSTSNTITSSSSSLSTSTFPAISTSTASISSAVATTALPTRPAQSHPARLETPSTTTATRPRTSLLNSLPSERALAEPSKSLPEKPASKPTTYKPLAVAPSASIRPEPNSKMAICLPNKASKTESSKVRAVYVPREINLGATELRLEDCINVKDICDKELTKWTAEDVAKFVRATDCSEYAHVFVDQEIDGKALTLLNQDFLIQWMNNENKFLGGKSKPSRFRAAKNSPERRVSGLASPGSIRGGREDVELYRKLIDYIQTFGKVLTEHIALDSLKPSGEINKGDKFIHDRDMAWLDESDAIIAEVTQPSLGVGYEIGRAIERGKTILCLFRPESGRVLSAMIRGAVGENLRVMDYQGEEEAKKIIRGFLDANNLI</sequence>
<reference evidence="8" key="1">
    <citation type="submission" date="2020-04" db="EMBL/GenBank/DDBJ databases">
        <authorList>
            <person name="Alioto T."/>
            <person name="Alioto T."/>
            <person name="Gomez Garrido J."/>
        </authorList>
    </citation>
    <scope>NUCLEOTIDE SEQUENCE</scope>
    <source>
        <strain evidence="8">A484AB</strain>
    </source>
</reference>